<keyword evidence="2" id="KW-1185">Reference proteome</keyword>
<accession>A0A7Y9IWU2</accession>
<evidence type="ECO:0008006" key="3">
    <source>
        <dbReference type="Google" id="ProtNLM"/>
    </source>
</evidence>
<organism evidence="1 2">
    <name type="scientific">Pigmentiphaga litoralis</name>
    <dbReference type="NCBI Taxonomy" id="516702"/>
    <lineage>
        <taxon>Bacteria</taxon>
        <taxon>Pseudomonadati</taxon>
        <taxon>Pseudomonadota</taxon>
        <taxon>Betaproteobacteria</taxon>
        <taxon>Burkholderiales</taxon>
        <taxon>Alcaligenaceae</taxon>
        <taxon>Pigmentiphaga</taxon>
    </lineage>
</organism>
<dbReference type="Proteomes" id="UP000542125">
    <property type="component" value="Unassembled WGS sequence"/>
</dbReference>
<evidence type="ECO:0000313" key="1">
    <source>
        <dbReference type="EMBL" id="NYE84551.1"/>
    </source>
</evidence>
<gene>
    <name evidence="1" type="ORF">FHW18_003822</name>
</gene>
<reference evidence="1 2" key="1">
    <citation type="submission" date="2020-07" db="EMBL/GenBank/DDBJ databases">
        <title>Genomic Encyclopedia of Type Strains, Phase IV (KMG-V): Genome sequencing to study the core and pangenomes of soil and plant-associated prokaryotes.</title>
        <authorList>
            <person name="Whitman W."/>
        </authorList>
    </citation>
    <scope>NUCLEOTIDE SEQUENCE [LARGE SCALE GENOMIC DNA]</scope>
    <source>
        <strain evidence="1 2">SAS40</strain>
    </source>
</reference>
<dbReference type="RefSeq" id="WP_218863291.1">
    <property type="nucleotide sequence ID" value="NZ_JACBYR010000001.1"/>
</dbReference>
<protein>
    <recommendedName>
        <fullName evidence="3">Abi-like protein</fullName>
    </recommendedName>
</protein>
<dbReference type="EMBL" id="JACBYR010000001">
    <property type="protein sequence ID" value="NYE84551.1"/>
    <property type="molecule type" value="Genomic_DNA"/>
</dbReference>
<evidence type="ECO:0000313" key="2">
    <source>
        <dbReference type="Proteomes" id="UP000542125"/>
    </source>
</evidence>
<proteinExistence type="predicted"/>
<dbReference type="AlphaFoldDB" id="A0A7Y9IWU2"/>
<name>A0A7Y9IWU2_9BURK</name>
<sequence length="222" mass="25013">MTSTLNDLTIKQALTAARISTYEAATAGVPSLAGALALYAWNAQVSAALMAPLHICEVVVRNAVADALDAVYGSDWPWQQVFITSLPNPTRGYNPRADILKVRVGQPTTGKVIPELKFVFWQTLFTSRFDDRIWQPHMRTVMPCLDPDQTIAQLRGSIYGELDQLRRLRNRIAHHEPIFTRHLADEFQKIQQLIALRCPITSAWMMENQHASELIARKPRPA</sequence>
<comment type="caution">
    <text evidence="1">The sequence shown here is derived from an EMBL/GenBank/DDBJ whole genome shotgun (WGS) entry which is preliminary data.</text>
</comment>